<evidence type="ECO:0000256" key="4">
    <source>
        <dbReference type="ARBA" id="ARBA00023269"/>
    </source>
</evidence>
<feature type="region of interest" description="Disordered" evidence="5">
    <location>
        <begin position="1"/>
        <end position="72"/>
    </location>
</feature>
<accession>A0A0L0SPU9</accession>
<dbReference type="InterPro" id="IPR000164">
    <property type="entry name" value="Histone_H3/CENP-A"/>
</dbReference>
<dbReference type="Pfam" id="PF00125">
    <property type="entry name" value="Histone"/>
    <property type="match status" value="1"/>
</dbReference>
<keyword evidence="8" id="KW-1185">Reference proteome</keyword>
<dbReference type="PANTHER" id="PTHR45810">
    <property type="entry name" value="HISTONE H3.2"/>
    <property type="match status" value="1"/>
</dbReference>
<organism evidence="7 8">
    <name type="scientific">Allomyces macrogynus (strain ATCC 38327)</name>
    <name type="common">Allomyces javanicus var. macrogynus</name>
    <dbReference type="NCBI Taxonomy" id="578462"/>
    <lineage>
        <taxon>Eukaryota</taxon>
        <taxon>Fungi</taxon>
        <taxon>Fungi incertae sedis</taxon>
        <taxon>Blastocladiomycota</taxon>
        <taxon>Blastocladiomycetes</taxon>
        <taxon>Blastocladiales</taxon>
        <taxon>Blastocladiaceae</taxon>
        <taxon>Allomyces</taxon>
    </lineage>
</organism>
<dbReference type="Gene3D" id="1.10.20.10">
    <property type="entry name" value="Histone, subunit A"/>
    <property type="match status" value="1"/>
</dbReference>
<proteinExistence type="inferred from homology"/>
<keyword evidence="4" id="KW-0544">Nucleosome core</keyword>
<dbReference type="OrthoDB" id="842664at2759"/>
<comment type="similarity">
    <text evidence="2">Belongs to the histone H3 family.</text>
</comment>
<comment type="subcellular location">
    <subcellularLocation>
        <location evidence="1">Chromosome</location>
    </subcellularLocation>
</comment>
<dbReference type="FunFam" id="1.10.20.10:FF:000088">
    <property type="entry name" value="Histone H3-like centromeric protein CSE4"/>
    <property type="match status" value="1"/>
</dbReference>
<evidence type="ECO:0000313" key="8">
    <source>
        <dbReference type="Proteomes" id="UP000054350"/>
    </source>
</evidence>
<feature type="domain" description="Core Histone H2A/H2B/H3" evidence="6">
    <location>
        <begin position="73"/>
        <end position="168"/>
    </location>
</feature>
<gene>
    <name evidence="7" type="ORF">AMAG_09523</name>
</gene>
<dbReference type="EMBL" id="GG745344">
    <property type="protein sequence ID" value="KNE64507.1"/>
    <property type="molecule type" value="Genomic_DNA"/>
</dbReference>
<name>A0A0L0SPU9_ALLM3</name>
<protein>
    <recommendedName>
        <fullName evidence="6">Core Histone H2A/H2B/H3 domain-containing protein</fullName>
    </recommendedName>
</protein>
<dbReference type="eggNOG" id="KOG1745">
    <property type="taxonomic scope" value="Eukaryota"/>
</dbReference>
<evidence type="ECO:0000256" key="1">
    <source>
        <dbReference type="ARBA" id="ARBA00004286"/>
    </source>
</evidence>
<reference evidence="8" key="2">
    <citation type="submission" date="2009-11" db="EMBL/GenBank/DDBJ databases">
        <title>The Genome Sequence of Allomyces macrogynus strain ATCC 38327.</title>
        <authorList>
            <consortium name="The Broad Institute Genome Sequencing Platform"/>
            <person name="Russ C."/>
            <person name="Cuomo C."/>
            <person name="Shea T."/>
            <person name="Young S.K."/>
            <person name="Zeng Q."/>
            <person name="Koehrsen M."/>
            <person name="Haas B."/>
            <person name="Borodovsky M."/>
            <person name="Guigo R."/>
            <person name="Alvarado L."/>
            <person name="Berlin A."/>
            <person name="Borenstein D."/>
            <person name="Chen Z."/>
            <person name="Engels R."/>
            <person name="Freedman E."/>
            <person name="Gellesch M."/>
            <person name="Goldberg J."/>
            <person name="Griggs A."/>
            <person name="Gujja S."/>
            <person name="Heiman D."/>
            <person name="Hepburn T."/>
            <person name="Howarth C."/>
            <person name="Jen D."/>
            <person name="Larson L."/>
            <person name="Lewis B."/>
            <person name="Mehta T."/>
            <person name="Park D."/>
            <person name="Pearson M."/>
            <person name="Roberts A."/>
            <person name="Saif S."/>
            <person name="Shenoy N."/>
            <person name="Sisk P."/>
            <person name="Stolte C."/>
            <person name="Sykes S."/>
            <person name="Walk T."/>
            <person name="White J."/>
            <person name="Yandava C."/>
            <person name="Burger G."/>
            <person name="Gray M.W."/>
            <person name="Holland P.W.H."/>
            <person name="King N."/>
            <person name="Lang F.B.F."/>
            <person name="Roger A.J."/>
            <person name="Ruiz-Trillo I."/>
            <person name="Lander E."/>
            <person name="Nusbaum C."/>
        </authorList>
    </citation>
    <scope>NUCLEOTIDE SEQUENCE [LARGE SCALE GENOMIC DNA]</scope>
    <source>
        <strain evidence="8">ATCC 38327</strain>
    </source>
</reference>
<dbReference type="AlphaFoldDB" id="A0A0L0SPU9"/>
<reference evidence="7 8" key="1">
    <citation type="submission" date="2009-11" db="EMBL/GenBank/DDBJ databases">
        <title>Annotation of Allomyces macrogynus ATCC 38327.</title>
        <authorList>
            <consortium name="The Broad Institute Genome Sequencing Platform"/>
            <person name="Russ C."/>
            <person name="Cuomo C."/>
            <person name="Burger G."/>
            <person name="Gray M.W."/>
            <person name="Holland P.W.H."/>
            <person name="King N."/>
            <person name="Lang F.B.F."/>
            <person name="Roger A.J."/>
            <person name="Ruiz-Trillo I."/>
            <person name="Young S.K."/>
            <person name="Zeng Q."/>
            <person name="Gargeya S."/>
            <person name="Fitzgerald M."/>
            <person name="Haas B."/>
            <person name="Abouelleil A."/>
            <person name="Alvarado L."/>
            <person name="Arachchi H.M."/>
            <person name="Berlin A."/>
            <person name="Chapman S.B."/>
            <person name="Gearin G."/>
            <person name="Goldberg J."/>
            <person name="Griggs A."/>
            <person name="Gujja S."/>
            <person name="Hansen M."/>
            <person name="Heiman D."/>
            <person name="Howarth C."/>
            <person name="Larimer J."/>
            <person name="Lui A."/>
            <person name="MacDonald P.J.P."/>
            <person name="McCowen C."/>
            <person name="Montmayeur A."/>
            <person name="Murphy C."/>
            <person name="Neiman D."/>
            <person name="Pearson M."/>
            <person name="Priest M."/>
            <person name="Roberts A."/>
            <person name="Saif S."/>
            <person name="Shea T."/>
            <person name="Sisk P."/>
            <person name="Stolte C."/>
            <person name="Sykes S."/>
            <person name="Wortman J."/>
            <person name="Nusbaum C."/>
            <person name="Birren B."/>
        </authorList>
    </citation>
    <scope>NUCLEOTIDE SEQUENCE [LARGE SCALE GENOMIC DNA]</scope>
    <source>
        <strain evidence="7 8">ATCC 38327</strain>
    </source>
</reference>
<sequence length="176" mass="19447">MARTTKPKGMAPRIRPAGAAAAAASQPSTQASTAASTPSKTVPAAKRSLDVAAKKKKASDEAPPTPKRKRYRPGTVALREIRRYQKTYDVLLRKAPFARVVRDIAQNYTFLDEDGSEVSFRWQSSALMALQEASEAYLVGLFEDTNLLAIHAKRVTIMAKDMQLARRIRGLRDNFN</sequence>
<dbReference type="Proteomes" id="UP000054350">
    <property type="component" value="Unassembled WGS sequence"/>
</dbReference>
<dbReference type="InterPro" id="IPR009072">
    <property type="entry name" value="Histone-fold"/>
</dbReference>
<dbReference type="STRING" id="578462.A0A0L0SPU9"/>
<evidence type="ECO:0000256" key="2">
    <source>
        <dbReference type="ARBA" id="ARBA00010343"/>
    </source>
</evidence>
<feature type="compositionally biased region" description="Low complexity" evidence="5">
    <location>
        <begin position="16"/>
        <end position="45"/>
    </location>
</feature>
<dbReference type="GO" id="GO:0030527">
    <property type="term" value="F:structural constituent of chromatin"/>
    <property type="evidence" value="ECO:0007669"/>
    <property type="project" value="InterPro"/>
</dbReference>
<dbReference type="InterPro" id="IPR007125">
    <property type="entry name" value="H2A/H2B/H3"/>
</dbReference>
<dbReference type="SMART" id="SM00428">
    <property type="entry name" value="H3"/>
    <property type="match status" value="1"/>
</dbReference>
<evidence type="ECO:0000256" key="5">
    <source>
        <dbReference type="SAM" id="MobiDB-lite"/>
    </source>
</evidence>
<dbReference type="SUPFAM" id="SSF47113">
    <property type="entry name" value="Histone-fold"/>
    <property type="match status" value="1"/>
</dbReference>
<evidence type="ECO:0000259" key="6">
    <source>
        <dbReference type="Pfam" id="PF00125"/>
    </source>
</evidence>
<dbReference type="GO" id="GO:0003677">
    <property type="term" value="F:DNA binding"/>
    <property type="evidence" value="ECO:0007669"/>
    <property type="project" value="InterPro"/>
</dbReference>
<dbReference type="CDD" id="cd22911">
    <property type="entry name" value="HFD_H3"/>
    <property type="match status" value="1"/>
</dbReference>
<keyword evidence="4" id="KW-0238">DNA-binding</keyword>
<dbReference type="OMA" id="SMACREI"/>
<dbReference type="GO" id="GO:0000786">
    <property type="term" value="C:nucleosome"/>
    <property type="evidence" value="ECO:0007669"/>
    <property type="project" value="UniProtKB-KW"/>
</dbReference>
<evidence type="ECO:0000313" key="7">
    <source>
        <dbReference type="EMBL" id="KNE64507.1"/>
    </source>
</evidence>
<dbReference type="GO" id="GO:0046982">
    <property type="term" value="F:protein heterodimerization activity"/>
    <property type="evidence" value="ECO:0007669"/>
    <property type="project" value="InterPro"/>
</dbReference>
<keyword evidence="3" id="KW-0158">Chromosome</keyword>
<evidence type="ECO:0000256" key="3">
    <source>
        <dbReference type="ARBA" id="ARBA00022454"/>
    </source>
</evidence>
<dbReference type="VEuPathDB" id="FungiDB:AMAG_09523"/>